<comment type="caution">
    <text evidence="2">The sequence shown here is derived from an EMBL/GenBank/DDBJ whole genome shotgun (WGS) entry which is preliminary data.</text>
</comment>
<evidence type="ECO:0000313" key="3">
    <source>
        <dbReference type="Proteomes" id="UP000249725"/>
    </source>
</evidence>
<proteinExistence type="predicted"/>
<dbReference type="PROSITE" id="PS50983">
    <property type="entry name" value="FE_B12_PBP"/>
    <property type="match status" value="1"/>
</dbReference>
<dbReference type="Pfam" id="PF01497">
    <property type="entry name" value="Peripla_BP_2"/>
    <property type="match status" value="1"/>
</dbReference>
<keyword evidence="3" id="KW-1185">Reference proteome</keyword>
<accession>A0A328A949</accession>
<dbReference type="PANTHER" id="PTHR30535:SF34">
    <property type="entry name" value="MOLYBDATE-BINDING PROTEIN MOLA"/>
    <property type="match status" value="1"/>
</dbReference>
<dbReference type="InterPro" id="IPR002491">
    <property type="entry name" value="ABC_transptr_periplasmic_BD"/>
</dbReference>
<sequence length="242" mass="26024">MSLDSCADQFVLGLSPREAIVGLSSRADDADSRLRHLARGLPMRRLDLESALAARPQVVIRYWGGDPRLVRALEQRGVRVVTIDDASDFEGVRRNIHKAAHGLGQDAKGEALVRQMDARLARSAGAWRGVRALYLTPGNLTAGSGTLVDAILRAAGMTNAETRPGFQVLSLEGLAMDPPERVVLGFFDTFQLSGSSWGEGRHRIVQNIVRKRAAASLPGALLGCPDWGAAEAVELLARSAPR</sequence>
<dbReference type="Proteomes" id="UP000249725">
    <property type="component" value="Unassembled WGS sequence"/>
</dbReference>
<reference evidence="3" key="1">
    <citation type="submission" date="2018-05" db="EMBL/GenBank/DDBJ databases">
        <authorList>
            <person name="Li X."/>
        </authorList>
    </citation>
    <scope>NUCLEOTIDE SEQUENCE [LARGE SCALE GENOMIC DNA]</scope>
    <source>
        <strain evidence="3">YIM 73061</strain>
    </source>
</reference>
<gene>
    <name evidence="2" type="ORF">DJ018_17565</name>
</gene>
<dbReference type="EMBL" id="QFYR01000005">
    <property type="protein sequence ID" value="RAK51101.1"/>
    <property type="molecule type" value="Genomic_DNA"/>
</dbReference>
<name>A0A328A949_9CAUL</name>
<evidence type="ECO:0000313" key="2">
    <source>
        <dbReference type="EMBL" id="RAK51101.1"/>
    </source>
</evidence>
<feature type="domain" description="Fe/B12 periplasmic-binding" evidence="1">
    <location>
        <begin position="1"/>
        <end position="242"/>
    </location>
</feature>
<evidence type="ECO:0000259" key="1">
    <source>
        <dbReference type="PROSITE" id="PS50983"/>
    </source>
</evidence>
<organism evidence="2 3">
    <name type="scientific">Phenylobacterium deserti</name>
    <dbReference type="NCBI Taxonomy" id="1914756"/>
    <lineage>
        <taxon>Bacteria</taxon>
        <taxon>Pseudomonadati</taxon>
        <taxon>Pseudomonadota</taxon>
        <taxon>Alphaproteobacteria</taxon>
        <taxon>Caulobacterales</taxon>
        <taxon>Caulobacteraceae</taxon>
        <taxon>Phenylobacterium</taxon>
    </lineage>
</organism>
<dbReference type="OrthoDB" id="1632039at2"/>
<protein>
    <submittedName>
        <fullName evidence="2">ABC transporter substrate-binding protein</fullName>
    </submittedName>
</protein>
<dbReference type="AlphaFoldDB" id="A0A328A949"/>
<dbReference type="InterPro" id="IPR050902">
    <property type="entry name" value="ABC_Transporter_SBP"/>
</dbReference>
<dbReference type="SUPFAM" id="SSF53807">
    <property type="entry name" value="Helical backbone' metal receptor"/>
    <property type="match status" value="1"/>
</dbReference>
<dbReference type="Gene3D" id="3.40.50.1980">
    <property type="entry name" value="Nitrogenase molybdenum iron protein domain"/>
    <property type="match status" value="2"/>
</dbReference>
<dbReference type="PANTHER" id="PTHR30535">
    <property type="entry name" value="VITAMIN B12-BINDING PROTEIN"/>
    <property type="match status" value="1"/>
</dbReference>